<dbReference type="PANTHER" id="PTHR43355">
    <property type="entry name" value="FLAVIN REDUCTASE (NADPH)"/>
    <property type="match status" value="1"/>
</dbReference>
<dbReference type="EMBL" id="RBNJ01001594">
    <property type="protein sequence ID" value="RUS33002.1"/>
    <property type="molecule type" value="Genomic_DNA"/>
</dbReference>
<organism evidence="3 4">
    <name type="scientific">Jimgerdemannia flammicorona</name>
    <dbReference type="NCBI Taxonomy" id="994334"/>
    <lineage>
        <taxon>Eukaryota</taxon>
        <taxon>Fungi</taxon>
        <taxon>Fungi incertae sedis</taxon>
        <taxon>Mucoromycota</taxon>
        <taxon>Mucoromycotina</taxon>
        <taxon>Endogonomycetes</taxon>
        <taxon>Endogonales</taxon>
        <taxon>Endogonaceae</taxon>
        <taxon>Jimgerdemannia</taxon>
    </lineage>
</organism>
<accession>A0A433QT90</accession>
<comment type="similarity">
    <text evidence="1">Belongs to the avfA family.</text>
</comment>
<evidence type="ECO:0000313" key="3">
    <source>
        <dbReference type="EMBL" id="RUS33002.1"/>
    </source>
</evidence>
<dbReference type="Proteomes" id="UP000274822">
    <property type="component" value="Unassembled WGS sequence"/>
</dbReference>
<evidence type="ECO:0000259" key="2">
    <source>
        <dbReference type="Pfam" id="PF13460"/>
    </source>
</evidence>
<name>A0A433QT90_9FUNG</name>
<evidence type="ECO:0000256" key="1">
    <source>
        <dbReference type="ARBA" id="ARBA00038376"/>
    </source>
</evidence>
<keyword evidence="4" id="KW-1185">Reference proteome</keyword>
<gene>
    <name evidence="3" type="ORF">BC938DRAFT_473546</name>
</gene>
<sequence length="234" mass="26202">MKVLLFGSTGRTGLAIITYLLESPKSHIVTAVARNPSALADHPQHDHKNLRIVKGDLKNASFVEEQVAEHDVVVFAAGMSTVMGGRTPDGIYAESAKTIRRAILQAQRVSDSQRKIRFIGVTSGGIRPGNEVNFPFIYQFVIKPLFLQPSYDEMVLMEREFRDPDQNAEEIDWSFVQPPRLTDVERTGNYRVEAEKMIVGGCEIGRKDLAAFIVERMVDDETGEFRGKEVTLGY</sequence>
<dbReference type="Pfam" id="PF13460">
    <property type="entry name" value="NAD_binding_10"/>
    <property type="match status" value="1"/>
</dbReference>
<dbReference type="PANTHER" id="PTHR43355:SF2">
    <property type="entry name" value="FLAVIN REDUCTASE (NADPH)"/>
    <property type="match status" value="1"/>
</dbReference>
<protein>
    <recommendedName>
        <fullName evidence="2">NAD(P)-binding domain-containing protein</fullName>
    </recommendedName>
</protein>
<dbReference type="InterPro" id="IPR036291">
    <property type="entry name" value="NAD(P)-bd_dom_sf"/>
</dbReference>
<proteinExistence type="inferred from homology"/>
<evidence type="ECO:0000313" key="4">
    <source>
        <dbReference type="Proteomes" id="UP000274822"/>
    </source>
</evidence>
<dbReference type="SUPFAM" id="SSF51735">
    <property type="entry name" value="NAD(P)-binding Rossmann-fold domains"/>
    <property type="match status" value="1"/>
</dbReference>
<dbReference type="GO" id="GO:0016646">
    <property type="term" value="F:oxidoreductase activity, acting on the CH-NH group of donors, NAD or NADP as acceptor"/>
    <property type="evidence" value="ECO:0007669"/>
    <property type="project" value="TreeGrafter"/>
</dbReference>
<reference evidence="3 4" key="1">
    <citation type="journal article" date="2018" name="New Phytol.">
        <title>Phylogenomics of Endogonaceae and evolution of mycorrhizas within Mucoromycota.</title>
        <authorList>
            <person name="Chang Y."/>
            <person name="Desiro A."/>
            <person name="Na H."/>
            <person name="Sandor L."/>
            <person name="Lipzen A."/>
            <person name="Clum A."/>
            <person name="Barry K."/>
            <person name="Grigoriev I.V."/>
            <person name="Martin F.M."/>
            <person name="Stajich J.E."/>
            <person name="Smith M.E."/>
            <person name="Bonito G."/>
            <person name="Spatafora J.W."/>
        </authorList>
    </citation>
    <scope>NUCLEOTIDE SEQUENCE [LARGE SCALE GENOMIC DNA]</scope>
    <source>
        <strain evidence="3 4">AD002</strain>
    </source>
</reference>
<dbReference type="InterPro" id="IPR016040">
    <property type="entry name" value="NAD(P)-bd_dom"/>
</dbReference>
<comment type="caution">
    <text evidence="3">The sequence shown here is derived from an EMBL/GenBank/DDBJ whole genome shotgun (WGS) entry which is preliminary data.</text>
</comment>
<dbReference type="AlphaFoldDB" id="A0A433QT90"/>
<feature type="domain" description="NAD(P)-binding" evidence="2">
    <location>
        <begin position="7"/>
        <end position="216"/>
    </location>
</feature>
<dbReference type="Gene3D" id="3.40.50.720">
    <property type="entry name" value="NAD(P)-binding Rossmann-like Domain"/>
    <property type="match status" value="1"/>
</dbReference>
<dbReference type="InterPro" id="IPR051606">
    <property type="entry name" value="Polyketide_Oxido-like"/>
</dbReference>